<evidence type="ECO:0000313" key="3">
    <source>
        <dbReference type="Proteomes" id="UP001642484"/>
    </source>
</evidence>
<protein>
    <submittedName>
        <fullName evidence="2">Uncharacterized protein</fullName>
    </submittedName>
</protein>
<feature type="compositionally biased region" description="Low complexity" evidence="1">
    <location>
        <begin position="64"/>
        <end position="79"/>
    </location>
</feature>
<evidence type="ECO:0000313" key="2">
    <source>
        <dbReference type="EMBL" id="CAK8998366.1"/>
    </source>
</evidence>
<dbReference type="Proteomes" id="UP001642484">
    <property type="component" value="Unassembled WGS sequence"/>
</dbReference>
<reference evidence="2 3" key="1">
    <citation type="submission" date="2024-02" db="EMBL/GenBank/DDBJ databases">
        <authorList>
            <person name="Chen Y."/>
            <person name="Shah S."/>
            <person name="Dougan E. K."/>
            <person name="Thang M."/>
            <person name="Chan C."/>
        </authorList>
    </citation>
    <scope>NUCLEOTIDE SEQUENCE [LARGE SCALE GENOMIC DNA]</scope>
</reference>
<gene>
    <name evidence="2" type="ORF">CCMP2556_LOCUS5213</name>
</gene>
<dbReference type="EMBL" id="CAXAMN010002224">
    <property type="protein sequence ID" value="CAK8998366.1"/>
    <property type="molecule type" value="Genomic_DNA"/>
</dbReference>
<evidence type="ECO:0000256" key="1">
    <source>
        <dbReference type="SAM" id="MobiDB-lite"/>
    </source>
</evidence>
<comment type="caution">
    <text evidence="2">The sequence shown here is derived from an EMBL/GenBank/DDBJ whole genome shotgun (WGS) entry which is preliminary data.</text>
</comment>
<proteinExistence type="predicted"/>
<sequence>MIFKMILPWVCRRSPKHADLPRTVLVVHATTSSEYQNDSTALHWDPWRAICLKSLQMHGGDKVSTASPLAKPPAASAHAGFSQRTKHNPKVTFGQLFGIEAEH</sequence>
<feature type="region of interest" description="Disordered" evidence="1">
    <location>
        <begin position="62"/>
        <end position="87"/>
    </location>
</feature>
<keyword evidence="3" id="KW-1185">Reference proteome</keyword>
<organism evidence="2 3">
    <name type="scientific">Durusdinium trenchii</name>
    <dbReference type="NCBI Taxonomy" id="1381693"/>
    <lineage>
        <taxon>Eukaryota</taxon>
        <taxon>Sar</taxon>
        <taxon>Alveolata</taxon>
        <taxon>Dinophyceae</taxon>
        <taxon>Suessiales</taxon>
        <taxon>Symbiodiniaceae</taxon>
        <taxon>Durusdinium</taxon>
    </lineage>
</organism>
<name>A0ABP0I718_9DINO</name>
<accession>A0ABP0I718</accession>